<organism evidence="4 5">
    <name type="scientific">Allacma fusca</name>
    <dbReference type="NCBI Taxonomy" id="39272"/>
    <lineage>
        <taxon>Eukaryota</taxon>
        <taxon>Metazoa</taxon>
        <taxon>Ecdysozoa</taxon>
        <taxon>Arthropoda</taxon>
        <taxon>Hexapoda</taxon>
        <taxon>Collembola</taxon>
        <taxon>Symphypleona</taxon>
        <taxon>Sminthuridae</taxon>
        <taxon>Allacma</taxon>
    </lineage>
</organism>
<dbReference type="PANTHER" id="PTHR22878">
    <property type="entry name" value="DYNEIN HEAVY CHAIN 6, AXONEMAL-LIKE-RELATED"/>
    <property type="match status" value="1"/>
</dbReference>
<reference evidence="4" key="1">
    <citation type="submission" date="2021-06" db="EMBL/GenBank/DDBJ databases">
        <authorList>
            <person name="Hodson N. C."/>
            <person name="Mongue J. A."/>
            <person name="Jaron S. K."/>
        </authorList>
    </citation>
    <scope>NUCLEOTIDE SEQUENCE</scope>
</reference>
<comment type="caution">
    <text evidence="4">The sequence shown here is derived from an EMBL/GenBank/DDBJ whole genome shotgun (WGS) entry which is preliminary data.</text>
</comment>
<comment type="similarity">
    <text evidence="1">Belongs to the dynein heavy chain family.</text>
</comment>
<feature type="domain" description="Dynein heavy chain coiled coil stalk" evidence="2">
    <location>
        <begin position="186"/>
        <end position="221"/>
    </location>
</feature>
<evidence type="ECO:0000313" key="4">
    <source>
        <dbReference type="EMBL" id="CAG7817268.1"/>
    </source>
</evidence>
<feature type="non-terminal residue" evidence="4">
    <location>
        <position position="222"/>
    </location>
</feature>
<proteinExistence type="inferred from homology"/>
<name>A0A8J2KHX0_9HEXA</name>
<evidence type="ECO:0000259" key="2">
    <source>
        <dbReference type="Pfam" id="PF12777"/>
    </source>
</evidence>
<gene>
    <name evidence="4" type="ORF">AFUS01_LOCUS27846</name>
</gene>
<dbReference type="InterPro" id="IPR026983">
    <property type="entry name" value="DHC"/>
</dbReference>
<evidence type="ECO:0000313" key="5">
    <source>
        <dbReference type="Proteomes" id="UP000708208"/>
    </source>
</evidence>
<dbReference type="GO" id="GO:0030286">
    <property type="term" value="C:dynein complex"/>
    <property type="evidence" value="ECO:0007669"/>
    <property type="project" value="InterPro"/>
</dbReference>
<dbReference type="GO" id="GO:0045505">
    <property type="term" value="F:dynein intermediate chain binding"/>
    <property type="evidence" value="ECO:0007669"/>
    <property type="project" value="InterPro"/>
</dbReference>
<feature type="domain" description="Dynein heavy chain AAA module D4" evidence="3">
    <location>
        <begin position="1"/>
        <end position="42"/>
    </location>
</feature>
<feature type="domain" description="Dynein heavy chain AAA module D4" evidence="3">
    <location>
        <begin position="58"/>
        <end position="173"/>
    </location>
</feature>
<dbReference type="InterPro" id="IPR024743">
    <property type="entry name" value="Dynein_HC_stalk"/>
</dbReference>
<dbReference type="OrthoDB" id="424310at2759"/>
<dbReference type="GO" id="GO:0051959">
    <property type="term" value="F:dynein light intermediate chain binding"/>
    <property type="evidence" value="ECO:0007669"/>
    <property type="project" value="InterPro"/>
</dbReference>
<dbReference type="AlphaFoldDB" id="A0A8J2KHX0"/>
<keyword evidence="5" id="KW-1185">Reference proteome</keyword>
<dbReference type="EMBL" id="CAJVCH010390096">
    <property type="protein sequence ID" value="CAG7817268.1"/>
    <property type="molecule type" value="Genomic_DNA"/>
</dbReference>
<protein>
    <submittedName>
        <fullName evidence="4">Uncharacterized protein</fullName>
    </submittedName>
</protein>
<evidence type="ECO:0000259" key="3">
    <source>
        <dbReference type="Pfam" id="PF12780"/>
    </source>
</evidence>
<dbReference type="Pfam" id="PF12780">
    <property type="entry name" value="AAA_8"/>
    <property type="match status" value="2"/>
</dbReference>
<dbReference type="InterPro" id="IPR024317">
    <property type="entry name" value="Dynein_heavy_chain_D4_dom"/>
</dbReference>
<evidence type="ECO:0000256" key="1">
    <source>
        <dbReference type="ARBA" id="ARBA00008887"/>
    </source>
</evidence>
<accession>A0A8J2KHX0</accession>
<dbReference type="Pfam" id="PF12777">
    <property type="entry name" value="MT"/>
    <property type="match status" value="1"/>
</dbReference>
<dbReference type="PANTHER" id="PTHR22878:SF63">
    <property type="entry name" value="DYNEIN AXONEMAL HEAVY CHAIN 10"/>
    <property type="match status" value="1"/>
</dbReference>
<dbReference type="Proteomes" id="UP000708208">
    <property type="component" value="Unassembled WGS sequence"/>
</dbReference>
<sequence>MNLVLFDAAVNYICRISRILESPRGNALLMGVGGSGKQSLARSLPLGLGRFPSHTSERFFIDRVRKVLKTVLCFCPVWSTLRTRSRKFPAVTNSTAIVWFQQWPQEALMSVSQRFVQDIEVLPATLLDPIATFMAYVHMSVSDISKVYLANEKRYNYTAPKSFLEQIDLYGKLVTQKTNEALHMANRLESGLIKLEFCAEQVEELKKTLAVQEIVLKEKNDK</sequence>
<dbReference type="GO" id="GO:0007018">
    <property type="term" value="P:microtubule-based movement"/>
    <property type="evidence" value="ECO:0007669"/>
    <property type="project" value="InterPro"/>
</dbReference>